<dbReference type="Gene3D" id="1.10.30.50">
    <property type="match status" value="1"/>
</dbReference>
<reference evidence="3" key="1">
    <citation type="journal article" date="2016" name="Environ. Microbiol.">
        <title>The complete genome of a viable archaeum isolated from 123-million-year-old rock salt.</title>
        <authorList>
            <person name="Jaakkola S.T."/>
            <person name="Pfeiffer F."/>
            <person name="Ravantti J.J."/>
            <person name="Guo Q."/>
            <person name="Liu Y."/>
            <person name="Chen X."/>
            <person name="Ma H."/>
            <person name="Yang C."/>
            <person name="Oksanen H.M."/>
            <person name="Bamford D.H."/>
        </authorList>
    </citation>
    <scope>NUCLEOTIDE SEQUENCE</scope>
    <source>
        <strain evidence="3">JI20-1</strain>
        <plasmid evidence="3">Plasmid pSTJ003</plasmid>
    </source>
</reference>
<dbReference type="SMART" id="SM00507">
    <property type="entry name" value="HNHc"/>
    <property type="match status" value="1"/>
</dbReference>
<dbReference type="GeneID" id="32029187"/>
<dbReference type="CDD" id="cd00085">
    <property type="entry name" value="HNHc"/>
    <property type="match status" value="1"/>
</dbReference>
<evidence type="ECO:0000259" key="1">
    <source>
        <dbReference type="SMART" id="SM00507"/>
    </source>
</evidence>
<dbReference type="InterPro" id="IPR002711">
    <property type="entry name" value="HNH"/>
</dbReference>
<dbReference type="Proteomes" id="UP000066737">
    <property type="component" value="Plasmid pSTJ003"/>
</dbReference>
<sequence length="272" mass="31355">MEKRSGLIGELNPPDIEVPEYQQVLRSRMVAISKLLSELTVIRRDFVREKTRQLSRENEDIPGSFSTGSLEIEVVSPHDRRRTDIDRELKKNVSDAVEKTSEYQNITREIDECIDEIDQLFEEIEREVCNDDLTARENLRRLYVLLGENVLSSRLADLADCSIGHVKRYEFNPEEGVTEYKEWAKERRDEQVRPRKKKKIIKRDGGCRKCSKEGVDELEVHHIIPVSQGGSDSEDNLAILCVDCHKTAHDSPGNGSVCYSNKEGFLKWIRKP</sequence>
<dbReference type="AlphaFoldDB" id="A0A0U5D2N2"/>
<evidence type="ECO:0000313" key="3">
    <source>
        <dbReference type="Proteomes" id="UP000066737"/>
    </source>
</evidence>
<feature type="domain" description="HNH nuclease" evidence="1">
    <location>
        <begin position="195"/>
        <end position="246"/>
    </location>
</feature>
<gene>
    <name evidence="2" type="ORF">HHUB_6091</name>
</gene>
<name>A0A0U5D2N2_9EURY</name>
<dbReference type="InterPro" id="IPR003615">
    <property type="entry name" value="HNH_nuc"/>
</dbReference>
<dbReference type="OrthoDB" id="11472at2157"/>
<organism evidence="2 3">
    <name type="scientific">Halobacterium hubeiense</name>
    <dbReference type="NCBI Taxonomy" id="1407499"/>
    <lineage>
        <taxon>Archaea</taxon>
        <taxon>Methanobacteriati</taxon>
        <taxon>Methanobacteriota</taxon>
        <taxon>Stenosarchaea group</taxon>
        <taxon>Halobacteria</taxon>
        <taxon>Halobacteriales</taxon>
        <taxon>Halobacteriaceae</taxon>
        <taxon>Halobacterium</taxon>
    </lineage>
</organism>
<keyword evidence="3" id="KW-1185">Reference proteome</keyword>
<dbReference type="Pfam" id="PF01844">
    <property type="entry name" value="HNH"/>
    <property type="match status" value="1"/>
</dbReference>
<geneLocation type="plasmid" evidence="3">
    <name>pSTJ003</name>
</geneLocation>
<protein>
    <recommendedName>
        <fullName evidence="1">HNH nuclease domain-containing protein</fullName>
    </recommendedName>
</protein>
<proteinExistence type="predicted"/>
<dbReference type="EMBL" id="LN831305">
    <property type="protein sequence ID" value="CQH65274.1"/>
    <property type="molecule type" value="Genomic_DNA"/>
</dbReference>
<dbReference type="RefSeq" id="WP_082687326.1">
    <property type="nucleotide sequence ID" value="NZ_LN831305.1"/>
</dbReference>
<dbReference type="KEGG" id="hhb:Hhub_6091"/>
<dbReference type="GO" id="GO:0003676">
    <property type="term" value="F:nucleic acid binding"/>
    <property type="evidence" value="ECO:0007669"/>
    <property type="project" value="InterPro"/>
</dbReference>
<evidence type="ECO:0000313" key="2">
    <source>
        <dbReference type="EMBL" id="CQH65274.1"/>
    </source>
</evidence>
<dbReference type="GO" id="GO:0004519">
    <property type="term" value="F:endonuclease activity"/>
    <property type="evidence" value="ECO:0007669"/>
    <property type="project" value="InterPro"/>
</dbReference>
<dbReference type="GO" id="GO:0008270">
    <property type="term" value="F:zinc ion binding"/>
    <property type="evidence" value="ECO:0007669"/>
    <property type="project" value="InterPro"/>
</dbReference>
<accession>A0A0U5D2N2</accession>